<dbReference type="AlphaFoldDB" id="A0A2Z3LC30"/>
<keyword evidence="3" id="KW-1185">Reference proteome</keyword>
<accession>A0A2Z3LC30</accession>
<reference evidence="2 3" key="1">
    <citation type="submission" date="2018-05" db="EMBL/GenBank/DDBJ databases">
        <title>Candidatus Cardinium hertigii Genome Assembly.</title>
        <authorList>
            <person name="Showmaker K.C."/>
            <person name="Walden K.O."/>
            <person name="Fields C.J."/>
            <person name="Lambert K.N."/>
            <person name="Hudson M.E."/>
        </authorList>
    </citation>
    <scope>NUCLEOTIDE SEQUENCE [LARGE SCALE GENOMIC DNA]</scope>
    <source>
        <strain evidence="3">cHgTN10</strain>
    </source>
</reference>
<feature type="coiled-coil region" evidence="1">
    <location>
        <begin position="196"/>
        <end position="223"/>
    </location>
</feature>
<evidence type="ECO:0000313" key="2">
    <source>
        <dbReference type="EMBL" id="AWN81732.1"/>
    </source>
</evidence>
<sequence>MYQNRQQVNLKKGMVYVWFLFTVVFAGGCGEEFGKAEESRAIAVKSDIAKRVAAAVEADPLIVKIKAALAKRAAEVAASKTAAVEADPATAKIKAELAKRAAEVTAREAEKIAMVITRQSVIRATIAVVKRIRKANPNEVTSKVVTKIEAAAKRNIEGNHVCEQASVICGTWSGGIVFEAFEQTIKAIIEADPKIAKRKEAIAKEVKEKAEDAEKSVRKVIKEEMVGAALRKIVEAAGGGIKEKVLREVVKELETDVDGQKMAADAIVEAAMGNPVPVKARSAAAAEGVWKDIDSWLDSKRGTL</sequence>
<evidence type="ECO:0000313" key="3">
    <source>
        <dbReference type="Proteomes" id="UP000245872"/>
    </source>
</evidence>
<dbReference type="Proteomes" id="UP000245872">
    <property type="component" value="Chromosome"/>
</dbReference>
<dbReference type="KEGG" id="cher:DK880_00404"/>
<name>A0A2Z3LC30_9BACT</name>
<keyword evidence="1" id="KW-0175">Coiled coil</keyword>
<gene>
    <name evidence="2" type="ORF">DK880_00404</name>
</gene>
<dbReference type="EMBL" id="CP029619">
    <property type="protein sequence ID" value="AWN81732.1"/>
    <property type="molecule type" value="Genomic_DNA"/>
</dbReference>
<protein>
    <submittedName>
        <fullName evidence="2">Uncharacterized protein</fullName>
    </submittedName>
</protein>
<evidence type="ECO:0000256" key="1">
    <source>
        <dbReference type="SAM" id="Coils"/>
    </source>
</evidence>
<dbReference type="PROSITE" id="PS51257">
    <property type="entry name" value="PROKAR_LIPOPROTEIN"/>
    <property type="match status" value="1"/>
</dbReference>
<organism evidence="2 3">
    <name type="scientific">Candidatus Cardinium hertigii</name>
    <dbReference type="NCBI Taxonomy" id="247481"/>
    <lineage>
        <taxon>Bacteria</taxon>
        <taxon>Pseudomonadati</taxon>
        <taxon>Bacteroidota</taxon>
        <taxon>Cytophagia</taxon>
        <taxon>Cytophagales</taxon>
        <taxon>Amoebophilaceae</taxon>
        <taxon>Candidatus Cardinium</taxon>
    </lineage>
</organism>
<proteinExistence type="predicted"/>